<protein>
    <recommendedName>
        <fullName evidence="9">Peptidase S54 rhomboid domain-containing protein</fullName>
    </recommendedName>
</protein>
<dbReference type="EMBL" id="OU963863">
    <property type="protein sequence ID" value="CAH0385714.1"/>
    <property type="molecule type" value="Genomic_DNA"/>
</dbReference>
<evidence type="ECO:0000259" key="9">
    <source>
        <dbReference type="Pfam" id="PF01694"/>
    </source>
</evidence>
<dbReference type="Proteomes" id="UP001152759">
    <property type="component" value="Chromosome 2"/>
</dbReference>
<feature type="transmembrane region" description="Helical" evidence="8">
    <location>
        <begin position="1236"/>
        <end position="1253"/>
    </location>
</feature>
<dbReference type="GO" id="GO:0005789">
    <property type="term" value="C:endoplasmic reticulum membrane"/>
    <property type="evidence" value="ECO:0007669"/>
    <property type="project" value="UniProtKB-SubCell"/>
</dbReference>
<feature type="compositionally biased region" description="Polar residues" evidence="7">
    <location>
        <begin position="763"/>
        <end position="779"/>
    </location>
</feature>
<feature type="region of interest" description="Disordered" evidence="7">
    <location>
        <begin position="704"/>
        <end position="785"/>
    </location>
</feature>
<dbReference type="GO" id="GO:0042058">
    <property type="term" value="P:regulation of epidermal growth factor receptor signaling pathway"/>
    <property type="evidence" value="ECO:0007669"/>
    <property type="project" value="TreeGrafter"/>
</dbReference>
<feature type="compositionally biased region" description="Pro residues" evidence="7">
    <location>
        <begin position="483"/>
        <end position="492"/>
    </location>
</feature>
<dbReference type="InterPro" id="IPR051512">
    <property type="entry name" value="Inactive_Rhomboid"/>
</dbReference>
<feature type="compositionally biased region" description="Polar residues" evidence="7">
    <location>
        <begin position="503"/>
        <end position="532"/>
    </location>
</feature>
<dbReference type="PANTHER" id="PTHR45965:SF3">
    <property type="entry name" value="INACTIVE RHOMBOID PROTEIN 1"/>
    <property type="match status" value="1"/>
</dbReference>
<dbReference type="PANTHER" id="PTHR45965">
    <property type="entry name" value="INACTIVE RHOMBOID PROTEIN"/>
    <property type="match status" value="1"/>
</dbReference>
<dbReference type="Gene3D" id="1.20.1540.10">
    <property type="entry name" value="Rhomboid-like"/>
    <property type="match status" value="1"/>
</dbReference>
<evidence type="ECO:0000256" key="5">
    <source>
        <dbReference type="ARBA" id="ARBA00022989"/>
    </source>
</evidence>
<feature type="transmembrane region" description="Helical" evidence="8">
    <location>
        <begin position="1181"/>
        <end position="1200"/>
    </location>
</feature>
<comment type="similarity">
    <text evidence="2">Belongs to the peptidase S54 family.</text>
</comment>
<gene>
    <name evidence="10" type="ORF">BEMITA_LOCUS4913</name>
</gene>
<keyword evidence="4" id="KW-0256">Endoplasmic reticulum</keyword>
<feature type="transmembrane region" description="Helical" evidence="8">
    <location>
        <begin position="1291"/>
        <end position="1314"/>
    </location>
</feature>
<dbReference type="GO" id="GO:0004252">
    <property type="term" value="F:serine-type endopeptidase activity"/>
    <property type="evidence" value="ECO:0007669"/>
    <property type="project" value="InterPro"/>
</dbReference>
<dbReference type="InterPro" id="IPR022764">
    <property type="entry name" value="Peptidase_S54_rhomboid_dom"/>
</dbReference>
<organism evidence="10 11">
    <name type="scientific">Bemisia tabaci</name>
    <name type="common">Sweetpotato whitefly</name>
    <name type="synonym">Aleurodes tabaci</name>
    <dbReference type="NCBI Taxonomy" id="7038"/>
    <lineage>
        <taxon>Eukaryota</taxon>
        <taxon>Metazoa</taxon>
        <taxon>Ecdysozoa</taxon>
        <taxon>Arthropoda</taxon>
        <taxon>Hexapoda</taxon>
        <taxon>Insecta</taxon>
        <taxon>Pterygota</taxon>
        <taxon>Neoptera</taxon>
        <taxon>Paraneoptera</taxon>
        <taxon>Hemiptera</taxon>
        <taxon>Sternorrhyncha</taxon>
        <taxon>Aleyrodoidea</taxon>
        <taxon>Aleyrodidae</taxon>
        <taxon>Aleyrodinae</taxon>
        <taxon>Bemisia</taxon>
    </lineage>
</organism>
<proteinExistence type="inferred from homology"/>
<evidence type="ECO:0000256" key="6">
    <source>
        <dbReference type="ARBA" id="ARBA00023136"/>
    </source>
</evidence>
<feature type="transmembrane region" description="Helical" evidence="8">
    <location>
        <begin position="1149"/>
        <end position="1169"/>
    </location>
</feature>
<dbReference type="KEGG" id="btab:109041821"/>
<evidence type="ECO:0000256" key="8">
    <source>
        <dbReference type="SAM" id="Phobius"/>
    </source>
</evidence>
<evidence type="ECO:0000256" key="2">
    <source>
        <dbReference type="ARBA" id="ARBA00009045"/>
    </source>
</evidence>
<dbReference type="SUPFAM" id="SSF144091">
    <property type="entry name" value="Rhomboid-like"/>
    <property type="match status" value="1"/>
</dbReference>
<accession>A0A9P0A7B6</accession>
<sequence length="1349" mass="149385">MNAPDDDFNENSSSSLISRERRERERFCSHLHPYTCSIRPLNRHHAQTCYICPGDSGPGFPTDAQPNQRCPKCCYSLNHSHSHNLAKRYSSHNHGHAPSNGYISPSCGYSNPNDRFAYAELGPVPKDLACERYIPSPAPSAASERYLPPPDRFLTPSPSTSHPSPPSNDRFHAPTSTQSDRYIPPPAPAPSDVYITPLSPSVSDRYLVSQVQAERYDRFLSSDRFLGELLVPSEQLGYDKYDRYAERDRERLLPGAAGGTQAGLVGGPGDPYMRRDLGYHHHYRLSNHIQSTGHFRNMPSMNRSAFIHTLHHLPSHHQRNARSQSQGKAQYLEGVVSASGSVSSTASMRRPSSRIPSLPLPLPLPAASPAPLPALPSAEYACASGNRYPSIMPPLARCSSASDVQIDKKMCLNPAATDVGGGSCSGITVPPFRRLSATPVTSSTSPMQHNSSISWRSVSSSSSSASPTPPQESASTSSTSISPPSPPSPPSPQKSSRSLNGDHLSTSAAMQRSASVPASGNHSPTLTKTQGSELPEQRGNEKLDENEESSQTTASLPTEPSMSQYRTSLQHQASVPVTQAEVAAASNRNYHRSTSKTDALKKFIKKETAIFFGVEEQSQESERLRWLDRRKRLAARKYGQLRSEYQPSNISVARPDVLLAGTGEQFNENDTVDANNLGSTTLRRKPSVAKLTFNGVAYVVSTLNRQRRKASGSSTTEQTSTHTSPTSPGPHSPSSVNDEIFFNKKSPLDSTHGSTEPIVPDTVDSSSYNNKTKQGQQKSPIFHHPAKTKRRLPVVKWKKSMEDENEDREKVDGVWGQVLDKALETSGKRQYGMGVVGHFFGHSLKRTVINRHSIREQLDDLDDHRPFFTYWVTTVQIIILFLSIFCYGLGPIGIDIAHRSSQVLVTSLSLQQVEFVEPANFWIGPRAADLIHMGAKFAPCMRKDAKILKDIEKRREKERDTACCIHNDDSGCVQSSRSDCSFLIPSRNSLISGSEPMSTISTWKKWSSNETGPNGRLSGSVCGLDPKYCEAPASIAPYEWPDDITKWPICRKTTQHHSHYHHMDLANLANKDKMTAEHMICEIIGHPCCIGIHGMCRITTREYCDFVHGYFHDDASLCSQVSCLDNVCGMMPFFFPEVPDQFYRLWTSLFLHAGVMHLAITVVVQYFLMRDLEKLTGALRIAIIYIGSGVGGNLASAIFVPYRADVGPAGAQFGLLACLIVEVLNSWPMLRSPEQALMKLLAITLILFIFGLLPWVDNFAHLFGFAFGFLLSYALLPFLSFGPYDRHKKIFLIWVCLLSCLSLFILLVLLFYFIPVYDCELCSYLNCLPLTRDFCASQNINLKQEDHLV</sequence>
<comment type="subcellular location">
    <subcellularLocation>
        <location evidence="1">Endoplasmic reticulum membrane</location>
        <topology evidence="1">Multi-pass membrane protein</topology>
    </subcellularLocation>
</comment>
<reference evidence="10" key="1">
    <citation type="submission" date="2021-12" db="EMBL/GenBank/DDBJ databases">
        <authorList>
            <person name="King R."/>
        </authorList>
    </citation>
    <scope>NUCLEOTIDE SEQUENCE</scope>
</reference>
<evidence type="ECO:0000256" key="4">
    <source>
        <dbReference type="ARBA" id="ARBA00022824"/>
    </source>
</evidence>
<keyword evidence="6 8" id="KW-0472">Membrane</keyword>
<dbReference type="GO" id="GO:0050708">
    <property type="term" value="P:regulation of protein secretion"/>
    <property type="evidence" value="ECO:0007669"/>
    <property type="project" value="TreeGrafter"/>
</dbReference>
<feature type="compositionally biased region" description="Polar residues" evidence="7">
    <location>
        <begin position="549"/>
        <end position="574"/>
    </location>
</feature>
<keyword evidence="5 8" id="KW-1133">Transmembrane helix</keyword>
<dbReference type="FunFam" id="1.20.1540.10:FF:000025">
    <property type="entry name" value="Putative rhomboid family"/>
    <property type="match status" value="1"/>
</dbReference>
<name>A0A9P0A7B6_BEMTA</name>
<dbReference type="Pfam" id="PF01694">
    <property type="entry name" value="Rhomboid"/>
    <property type="match status" value="1"/>
</dbReference>
<dbReference type="InterPro" id="IPR035952">
    <property type="entry name" value="Rhomboid-like_sf"/>
</dbReference>
<evidence type="ECO:0000256" key="1">
    <source>
        <dbReference type="ARBA" id="ARBA00004477"/>
    </source>
</evidence>
<feature type="compositionally biased region" description="Low complexity" evidence="7">
    <location>
        <begin position="711"/>
        <end position="726"/>
    </location>
</feature>
<feature type="domain" description="Peptidase S54 rhomboid" evidence="9">
    <location>
        <begin position="1140"/>
        <end position="1277"/>
    </location>
</feature>
<evidence type="ECO:0000256" key="7">
    <source>
        <dbReference type="SAM" id="MobiDB-lite"/>
    </source>
</evidence>
<feature type="compositionally biased region" description="Polar residues" evidence="7">
    <location>
        <begin position="438"/>
        <end position="450"/>
    </location>
</feature>
<feature type="region of interest" description="Disordered" evidence="7">
    <location>
        <begin position="438"/>
        <end position="574"/>
    </location>
</feature>
<feature type="compositionally biased region" description="Low complexity" evidence="7">
    <location>
        <begin position="451"/>
        <end position="482"/>
    </location>
</feature>
<feature type="transmembrane region" description="Helical" evidence="8">
    <location>
        <begin position="1206"/>
        <end position="1224"/>
    </location>
</feature>
<evidence type="ECO:0000313" key="11">
    <source>
        <dbReference type="Proteomes" id="UP001152759"/>
    </source>
</evidence>
<feature type="region of interest" description="Disordered" evidence="7">
    <location>
        <begin position="140"/>
        <end position="194"/>
    </location>
</feature>
<keyword evidence="3 8" id="KW-0812">Transmembrane</keyword>
<feature type="transmembrane region" description="Helical" evidence="8">
    <location>
        <begin position="1259"/>
        <end position="1279"/>
    </location>
</feature>
<keyword evidence="11" id="KW-1185">Reference proteome</keyword>
<evidence type="ECO:0000256" key="3">
    <source>
        <dbReference type="ARBA" id="ARBA00022692"/>
    </source>
</evidence>
<evidence type="ECO:0000313" key="10">
    <source>
        <dbReference type="EMBL" id="CAH0385714.1"/>
    </source>
</evidence>